<protein>
    <submittedName>
        <fullName evidence="2">Uncharacterized protein</fullName>
    </submittedName>
</protein>
<dbReference type="InterPro" id="IPR019734">
    <property type="entry name" value="TPR_rpt"/>
</dbReference>
<organism evidence="2 4">
    <name type="scientific">Escherichia marmotae</name>
    <dbReference type="NCBI Taxonomy" id="1499973"/>
    <lineage>
        <taxon>Bacteria</taxon>
        <taxon>Pseudomonadati</taxon>
        <taxon>Pseudomonadota</taxon>
        <taxon>Gammaproteobacteria</taxon>
        <taxon>Enterobacterales</taxon>
        <taxon>Enterobacteriaceae</taxon>
        <taxon>Escherichia</taxon>
    </lineage>
</organism>
<evidence type="ECO:0000313" key="3">
    <source>
        <dbReference type="EMBL" id="QLX30262.1"/>
    </source>
</evidence>
<proteinExistence type="predicted"/>
<evidence type="ECO:0000256" key="1">
    <source>
        <dbReference type="PROSITE-ProRule" id="PRU00339"/>
    </source>
</evidence>
<evidence type="ECO:0000313" key="4">
    <source>
        <dbReference type="Proteomes" id="UP000512115"/>
    </source>
</evidence>
<dbReference type="PROSITE" id="PS50005">
    <property type="entry name" value="TPR"/>
    <property type="match status" value="1"/>
</dbReference>
<accession>A0A7H9K2U5</accession>
<dbReference type="InterPro" id="IPR011990">
    <property type="entry name" value="TPR-like_helical_dom_sf"/>
</dbReference>
<dbReference type="Proteomes" id="UP000512146">
    <property type="component" value="Chromosome"/>
</dbReference>
<dbReference type="EMBL" id="CP056159">
    <property type="protein sequence ID" value="QLV00182.1"/>
    <property type="molecule type" value="Genomic_DNA"/>
</dbReference>
<dbReference type="EMBL" id="CP056165">
    <property type="protein sequence ID" value="QLX30262.1"/>
    <property type="molecule type" value="Genomic_DNA"/>
</dbReference>
<feature type="repeat" description="TPR" evidence="1">
    <location>
        <begin position="88"/>
        <end position="121"/>
    </location>
</feature>
<evidence type="ECO:0000313" key="5">
    <source>
        <dbReference type="Proteomes" id="UP000512146"/>
    </source>
</evidence>
<name>A0A7H9K2U5_9ESCH</name>
<sequence length="139" mass="16083">MASLNPLILSMIGKGNELYTQGKIDEAIKHSIAILEELDAIYGDRYKSEEARLVIMSLYNIYFSRGDYVEAKRWASDVFKCNIPNIATSELINLGAVYLELGEVDKAYDCFSKAYEKGKNRAFKEYDPKYWEFFKLKHK</sequence>
<dbReference type="RefSeq" id="WP_105225216.1">
    <property type="nucleotide sequence ID" value="NZ_CAKAEK010000141.1"/>
</dbReference>
<dbReference type="Gene3D" id="1.25.40.10">
    <property type="entry name" value="Tetratricopeptide repeat domain"/>
    <property type="match status" value="1"/>
</dbReference>
<gene>
    <name evidence="3" type="ORF">HV276_11310</name>
    <name evidence="2" type="ORF">HV284_03300</name>
</gene>
<dbReference type="Proteomes" id="UP000512115">
    <property type="component" value="Chromosome"/>
</dbReference>
<dbReference type="SUPFAM" id="SSF48452">
    <property type="entry name" value="TPR-like"/>
    <property type="match status" value="1"/>
</dbReference>
<evidence type="ECO:0000313" key="2">
    <source>
        <dbReference type="EMBL" id="QLV00182.1"/>
    </source>
</evidence>
<dbReference type="AlphaFoldDB" id="A0A7H9K2U5"/>
<keyword evidence="1" id="KW-0802">TPR repeat</keyword>
<reference evidence="4 5" key="1">
    <citation type="submission" date="2020-06" db="EMBL/GenBank/DDBJ databases">
        <title>REHAB project genomes.</title>
        <authorList>
            <person name="Shaw L.P."/>
        </authorList>
    </citation>
    <scope>NUCLEOTIDE SEQUENCE [LARGE SCALE GENOMIC DNA]</scope>
    <source>
        <strain evidence="3 5">RHBSTW-00777</strain>
        <strain evidence="2 4">RHBSTW-00814</strain>
    </source>
</reference>